<dbReference type="Gramene" id="Pp3c1_30723V3.1">
    <property type="protein sequence ID" value="PAC:32971263.CDS.1"/>
    <property type="gene ID" value="Pp3c1_30723"/>
</dbReference>
<evidence type="ECO:0000313" key="2">
    <source>
        <dbReference type="EnsemblPlants" id="PAC:32971263.CDS.1"/>
    </source>
</evidence>
<dbReference type="InParanoid" id="A0A2K1LAD0"/>
<evidence type="ECO:0000313" key="1">
    <source>
        <dbReference type="EMBL" id="PNR62978.1"/>
    </source>
</evidence>
<keyword evidence="3" id="KW-1185">Reference proteome</keyword>
<reference evidence="2" key="3">
    <citation type="submission" date="2020-12" db="UniProtKB">
        <authorList>
            <consortium name="EnsemblPlants"/>
        </authorList>
    </citation>
    <scope>IDENTIFICATION</scope>
</reference>
<proteinExistence type="predicted"/>
<accession>A0A2K1LAD0</accession>
<dbReference type="EMBL" id="ABEU02000001">
    <property type="protein sequence ID" value="PNR62978.1"/>
    <property type="molecule type" value="Genomic_DNA"/>
</dbReference>
<reference evidence="1 3" key="1">
    <citation type="journal article" date="2008" name="Science">
        <title>The Physcomitrella genome reveals evolutionary insights into the conquest of land by plants.</title>
        <authorList>
            <person name="Rensing S."/>
            <person name="Lang D."/>
            <person name="Zimmer A."/>
            <person name="Terry A."/>
            <person name="Salamov A."/>
            <person name="Shapiro H."/>
            <person name="Nishiyama T."/>
            <person name="Perroud P.-F."/>
            <person name="Lindquist E."/>
            <person name="Kamisugi Y."/>
            <person name="Tanahashi T."/>
            <person name="Sakakibara K."/>
            <person name="Fujita T."/>
            <person name="Oishi K."/>
            <person name="Shin-I T."/>
            <person name="Kuroki Y."/>
            <person name="Toyoda A."/>
            <person name="Suzuki Y."/>
            <person name="Hashimoto A."/>
            <person name="Yamaguchi K."/>
            <person name="Sugano A."/>
            <person name="Kohara Y."/>
            <person name="Fujiyama A."/>
            <person name="Anterola A."/>
            <person name="Aoki S."/>
            <person name="Ashton N."/>
            <person name="Barbazuk W.B."/>
            <person name="Barker E."/>
            <person name="Bennetzen J."/>
            <person name="Bezanilla M."/>
            <person name="Blankenship R."/>
            <person name="Cho S.H."/>
            <person name="Dutcher S."/>
            <person name="Estelle M."/>
            <person name="Fawcett J.A."/>
            <person name="Gundlach H."/>
            <person name="Hanada K."/>
            <person name="Heyl A."/>
            <person name="Hicks K.A."/>
            <person name="Hugh J."/>
            <person name="Lohr M."/>
            <person name="Mayer K."/>
            <person name="Melkozernov A."/>
            <person name="Murata T."/>
            <person name="Nelson D."/>
            <person name="Pils B."/>
            <person name="Prigge M."/>
            <person name="Reiss B."/>
            <person name="Renner T."/>
            <person name="Rombauts S."/>
            <person name="Rushton P."/>
            <person name="Sanderfoot A."/>
            <person name="Schween G."/>
            <person name="Shiu S.-H."/>
            <person name="Stueber K."/>
            <person name="Theodoulou F.L."/>
            <person name="Tu H."/>
            <person name="Van de Peer Y."/>
            <person name="Verrier P.J."/>
            <person name="Waters E."/>
            <person name="Wood A."/>
            <person name="Yang L."/>
            <person name="Cove D."/>
            <person name="Cuming A."/>
            <person name="Hasebe M."/>
            <person name="Lucas S."/>
            <person name="Mishler D.B."/>
            <person name="Reski R."/>
            <person name="Grigoriev I."/>
            <person name="Quatrano R.S."/>
            <person name="Boore J.L."/>
        </authorList>
    </citation>
    <scope>NUCLEOTIDE SEQUENCE [LARGE SCALE GENOMIC DNA]</scope>
    <source>
        <strain evidence="2 3">cv. Gransden 2004</strain>
    </source>
</reference>
<reference evidence="1 3" key="2">
    <citation type="journal article" date="2018" name="Plant J.">
        <title>The Physcomitrella patens chromosome-scale assembly reveals moss genome structure and evolution.</title>
        <authorList>
            <person name="Lang D."/>
            <person name="Ullrich K.K."/>
            <person name="Murat F."/>
            <person name="Fuchs J."/>
            <person name="Jenkins J."/>
            <person name="Haas F.B."/>
            <person name="Piednoel M."/>
            <person name="Gundlach H."/>
            <person name="Van Bel M."/>
            <person name="Meyberg R."/>
            <person name="Vives C."/>
            <person name="Morata J."/>
            <person name="Symeonidi A."/>
            <person name="Hiss M."/>
            <person name="Muchero W."/>
            <person name="Kamisugi Y."/>
            <person name="Saleh O."/>
            <person name="Blanc G."/>
            <person name="Decker E.L."/>
            <person name="van Gessel N."/>
            <person name="Grimwood J."/>
            <person name="Hayes R.D."/>
            <person name="Graham S.W."/>
            <person name="Gunter L.E."/>
            <person name="McDaniel S.F."/>
            <person name="Hoernstein S.N.W."/>
            <person name="Larsson A."/>
            <person name="Li F.W."/>
            <person name="Perroud P.F."/>
            <person name="Phillips J."/>
            <person name="Ranjan P."/>
            <person name="Rokshar D.S."/>
            <person name="Rothfels C.J."/>
            <person name="Schneider L."/>
            <person name="Shu S."/>
            <person name="Stevenson D.W."/>
            <person name="Thummler F."/>
            <person name="Tillich M."/>
            <person name="Villarreal Aguilar J.C."/>
            <person name="Widiez T."/>
            <person name="Wong G.K."/>
            <person name="Wymore A."/>
            <person name="Zhang Y."/>
            <person name="Zimmer A.D."/>
            <person name="Quatrano R.S."/>
            <person name="Mayer K.F.X."/>
            <person name="Goodstein D."/>
            <person name="Casacuberta J.M."/>
            <person name="Vandepoele K."/>
            <person name="Reski R."/>
            <person name="Cuming A.C."/>
            <person name="Tuskan G.A."/>
            <person name="Maumus F."/>
            <person name="Salse J."/>
            <person name="Schmutz J."/>
            <person name="Rensing S.A."/>
        </authorList>
    </citation>
    <scope>NUCLEOTIDE SEQUENCE [LARGE SCALE GENOMIC DNA]</scope>
    <source>
        <strain evidence="2 3">cv. Gransden 2004</strain>
    </source>
</reference>
<evidence type="ECO:0000313" key="3">
    <source>
        <dbReference type="Proteomes" id="UP000006727"/>
    </source>
</evidence>
<gene>
    <name evidence="1" type="ORF">PHYPA_001403</name>
</gene>
<name>A0A2K1LAD0_PHYPA</name>
<dbReference type="AlphaFoldDB" id="A0A2K1LAD0"/>
<dbReference type="EnsemblPlants" id="Pp3c1_30723V3.1">
    <property type="protein sequence ID" value="PAC:32971263.CDS.1"/>
    <property type="gene ID" value="Pp3c1_30723"/>
</dbReference>
<protein>
    <submittedName>
        <fullName evidence="1 2">Uncharacterized protein</fullName>
    </submittedName>
</protein>
<sequence length="69" mass="8076">MSCVHLPTIHSRATMNPFWHSESCVLDVAVVNVIKTILLTWPNLTITYLHYRNFFTLSLFLGVERRKGW</sequence>
<dbReference type="Proteomes" id="UP000006727">
    <property type="component" value="Chromosome 1"/>
</dbReference>
<organism evidence="1">
    <name type="scientific">Physcomitrium patens</name>
    <name type="common">Spreading-leaved earth moss</name>
    <name type="synonym">Physcomitrella patens</name>
    <dbReference type="NCBI Taxonomy" id="3218"/>
    <lineage>
        <taxon>Eukaryota</taxon>
        <taxon>Viridiplantae</taxon>
        <taxon>Streptophyta</taxon>
        <taxon>Embryophyta</taxon>
        <taxon>Bryophyta</taxon>
        <taxon>Bryophytina</taxon>
        <taxon>Bryopsida</taxon>
        <taxon>Funariidae</taxon>
        <taxon>Funariales</taxon>
        <taxon>Funariaceae</taxon>
        <taxon>Physcomitrium</taxon>
    </lineage>
</organism>